<organism evidence="6 7">
    <name type="scientific">Halioglobus maricola</name>
    <dbReference type="NCBI Taxonomy" id="2601894"/>
    <lineage>
        <taxon>Bacteria</taxon>
        <taxon>Pseudomonadati</taxon>
        <taxon>Pseudomonadota</taxon>
        <taxon>Gammaproteobacteria</taxon>
        <taxon>Cellvibrionales</taxon>
        <taxon>Halieaceae</taxon>
        <taxon>Halioglobus</taxon>
    </lineage>
</organism>
<dbReference type="PANTHER" id="PTHR30055:SF234">
    <property type="entry name" value="HTH-TYPE TRANSCRIPTIONAL REGULATOR BETI"/>
    <property type="match status" value="1"/>
</dbReference>
<feature type="domain" description="HTH tetR-type" evidence="5">
    <location>
        <begin position="15"/>
        <end position="75"/>
    </location>
</feature>
<keyword evidence="7" id="KW-1185">Reference proteome</keyword>
<keyword evidence="2 4" id="KW-0238">DNA-binding</keyword>
<dbReference type="GO" id="GO:0003700">
    <property type="term" value="F:DNA-binding transcription factor activity"/>
    <property type="evidence" value="ECO:0007669"/>
    <property type="project" value="TreeGrafter"/>
</dbReference>
<dbReference type="InterPro" id="IPR009057">
    <property type="entry name" value="Homeodomain-like_sf"/>
</dbReference>
<dbReference type="GO" id="GO:0000976">
    <property type="term" value="F:transcription cis-regulatory region binding"/>
    <property type="evidence" value="ECO:0007669"/>
    <property type="project" value="TreeGrafter"/>
</dbReference>
<dbReference type="AlphaFoldDB" id="A0A5P9NIW5"/>
<evidence type="ECO:0000256" key="1">
    <source>
        <dbReference type="ARBA" id="ARBA00023015"/>
    </source>
</evidence>
<accession>A0A5P9NIW5</accession>
<evidence type="ECO:0000259" key="5">
    <source>
        <dbReference type="PROSITE" id="PS50977"/>
    </source>
</evidence>
<sequence length="208" mass="23113">MPAPAKRRTQAERIEATEEAMYAAAIKLIARDGPNKMTLASLGKEAGVSPGLVNHRFGSKNKLLQATCMRVLEEWTEMLRESSVGHSDSSIETLKSMCRFYLDNVAKRSDLVLAQSRLMSEGRALIPELRTTFRKYNRQISDMIVELLENGQKTGEVNADLDLRSFSHMCIGMLRGIGSLHLIDKTVDINAAYDMITSTCTEVLSAQT</sequence>
<dbReference type="PROSITE" id="PS50977">
    <property type="entry name" value="HTH_TETR_2"/>
    <property type="match status" value="1"/>
</dbReference>
<dbReference type="InterPro" id="IPR023772">
    <property type="entry name" value="DNA-bd_HTH_TetR-type_CS"/>
</dbReference>
<evidence type="ECO:0000256" key="3">
    <source>
        <dbReference type="ARBA" id="ARBA00023163"/>
    </source>
</evidence>
<dbReference type="OrthoDB" id="9151800at2"/>
<evidence type="ECO:0000256" key="2">
    <source>
        <dbReference type="ARBA" id="ARBA00023125"/>
    </source>
</evidence>
<dbReference type="InterPro" id="IPR001647">
    <property type="entry name" value="HTH_TetR"/>
</dbReference>
<proteinExistence type="predicted"/>
<reference evidence="6 7" key="1">
    <citation type="submission" date="2019-02" db="EMBL/GenBank/DDBJ databases">
        <authorList>
            <person name="Li S.-H."/>
        </authorList>
    </citation>
    <scope>NUCLEOTIDE SEQUENCE [LARGE SCALE GENOMIC DNA]</scope>
    <source>
        <strain evidence="6 7">IMCC14385</strain>
    </source>
</reference>
<keyword evidence="1" id="KW-0805">Transcription regulation</keyword>
<dbReference type="InterPro" id="IPR050109">
    <property type="entry name" value="HTH-type_TetR-like_transc_reg"/>
</dbReference>
<dbReference type="KEGG" id="halc:EY643_08930"/>
<dbReference type="PANTHER" id="PTHR30055">
    <property type="entry name" value="HTH-TYPE TRANSCRIPTIONAL REGULATOR RUTR"/>
    <property type="match status" value="1"/>
</dbReference>
<dbReference type="InterPro" id="IPR036271">
    <property type="entry name" value="Tet_transcr_reg_TetR-rel_C_sf"/>
</dbReference>
<protein>
    <submittedName>
        <fullName evidence="6">TetR/AcrR family transcriptional regulator</fullName>
    </submittedName>
</protein>
<dbReference type="InterPro" id="IPR041490">
    <property type="entry name" value="KstR2_TetR_C"/>
</dbReference>
<gene>
    <name evidence="6" type="ORF">EY643_08930</name>
</gene>
<dbReference type="Gene3D" id="1.10.357.10">
    <property type="entry name" value="Tetracycline Repressor, domain 2"/>
    <property type="match status" value="1"/>
</dbReference>
<name>A0A5P9NIW5_9GAMM</name>
<dbReference type="Pfam" id="PF17932">
    <property type="entry name" value="TetR_C_24"/>
    <property type="match status" value="1"/>
</dbReference>
<evidence type="ECO:0000313" key="6">
    <source>
        <dbReference type="EMBL" id="QFU75771.1"/>
    </source>
</evidence>
<feature type="DNA-binding region" description="H-T-H motif" evidence="4">
    <location>
        <begin position="38"/>
        <end position="57"/>
    </location>
</feature>
<dbReference type="SUPFAM" id="SSF48498">
    <property type="entry name" value="Tetracyclin repressor-like, C-terminal domain"/>
    <property type="match status" value="1"/>
</dbReference>
<dbReference type="PROSITE" id="PS01081">
    <property type="entry name" value="HTH_TETR_1"/>
    <property type="match status" value="1"/>
</dbReference>
<evidence type="ECO:0000256" key="4">
    <source>
        <dbReference type="PROSITE-ProRule" id="PRU00335"/>
    </source>
</evidence>
<dbReference type="Gene3D" id="1.10.10.60">
    <property type="entry name" value="Homeodomain-like"/>
    <property type="match status" value="1"/>
</dbReference>
<keyword evidence="3" id="KW-0804">Transcription</keyword>
<dbReference type="SUPFAM" id="SSF46689">
    <property type="entry name" value="Homeodomain-like"/>
    <property type="match status" value="1"/>
</dbReference>
<dbReference type="EMBL" id="CP036422">
    <property type="protein sequence ID" value="QFU75771.1"/>
    <property type="molecule type" value="Genomic_DNA"/>
</dbReference>
<dbReference type="Proteomes" id="UP000326287">
    <property type="component" value="Chromosome"/>
</dbReference>
<dbReference type="Pfam" id="PF00440">
    <property type="entry name" value="TetR_N"/>
    <property type="match status" value="1"/>
</dbReference>
<dbReference type="RefSeq" id="WP_152661878.1">
    <property type="nucleotide sequence ID" value="NZ_CP036422.1"/>
</dbReference>
<evidence type="ECO:0000313" key="7">
    <source>
        <dbReference type="Proteomes" id="UP000326287"/>
    </source>
</evidence>